<dbReference type="InterPro" id="IPR002734">
    <property type="entry name" value="RibDG_C"/>
</dbReference>
<organism evidence="5 6">
    <name type="scientific">Jiangella mangrovi</name>
    <dbReference type="NCBI Taxonomy" id="1524084"/>
    <lineage>
        <taxon>Bacteria</taxon>
        <taxon>Bacillati</taxon>
        <taxon>Actinomycetota</taxon>
        <taxon>Actinomycetes</taxon>
        <taxon>Jiangellales</taxon>
        <taxon>Jiangellaceae</taxon>
        <taxon>Jiangella</taxon>
    </lineage>
</organism>
<protein>
    <submittedName>
        <fullName evidence="5">Riboflavin biosynthesis pyrimidine reductase</fullName>
    </submittedName>
</protein>
<dbReference type="RefSeq" id="WP_221441345.1">
    <property type="nucleotide sequence ID" value="NZ_JACHMM010000001.1"/>
</dbReference>
<evidence type="ECO:0000259" key="4">
    <source>
        <dbReference type="Pfam" id="PF01872"/>
    </source>
</evidence>
<dbReference type="SUPFAM" id="SSF53597">
    <property type="entry name" value="Dihydrofolate reductase-like"/>
    <property type="match status" value="1"/>
</dbReference>
<gene>
    <name evidence="5" type="ORF">HD601_005461</name>
</gene>
<dbReference type="GO" id="GO:0008703">
    <property type="term" value="F:5-amino-6-(5-phosphoribosylamino)uracil reductase activity"/>
    <property type="evidence" value="ECO:0007669"/>
    <property type="project" value="InterPro"/>
</dbReference>
<feature type="domain" description="Bacterial bifunctional deaminase-reductase C-terminal" evidence="4">
    <location>
        <begin position="31"/>
        <end position="207"/>
    </location>
</feature>
<keyword evidence="2" id="KW-0521">NADP</keyword>
<reference evidence="5 6" key="1">
    <citation type="submission" date="2020-08" db="EMBL/GenBank/DDBJ databases">
        <title>Sequencing the genomes of 1000 actinobacteria strains.</title>
        <authorList>
            <person name="Klenk H.-P."/>
        </authorList>
    </citation>
    <scope>NUCLEOTIDE SEQUENCE [LARGE SCALE GENOMIC DNA]</scope>
    <source>
        <strain evidence="5 6">DSM 102122</strain>
    </source>
</reference>
<dbReference type="PANTHER" id="PTHR38011:SF7">
    <property type="entry name" value="2,5-DIAMINO-6-RIBOSYLAMINO-4(3H)-PYRIMIDINONE 5'-PHOSPHATE REDUCTASE"/>
    <property type="match status" value="1"/>
</dbReference>
<sequence length="231" mass="24108">MQQLYPPTTAPASADLAAAYAYPPLDDGATWLRANMVTSIDGAVQGPDGRSATVSSPPDRVVLSLLRRLADVIVAGAGTVRAEHYGPVDRPIAVVSRSLALDPADRLFTAATHRTIVLTCAAAPADRLAALSAVADVVVAGEHDLDVPAAVRALAERGLTRILCEGGPHLLAALVAAGALDELCYTMTPSMVGGVSERMLATPSNLVSDWSIGHVLEDQGTLLMRWVARRT</sequence>
<evidence type="ECO:0000256" key="3">
    <source>
        <dbReference type="ARBA" id="ARBA00023002"/>
    </source>
</evidence>
<evidence type="ECO:0000256" key="2">
    <source>
        <dbReference type="ARBA" id="ARBA00022857"/>
    </source>
</evidence>
<proteinExistence type="predicted"/>
<dbReference type="Gene3D" id="3.40.430.10">
    <property type="entry name" value="Dihydrofolate Reductase, subunit A"/>
    <property type="match status" value="1"/>
</dbReference>
<keyword evidence="6" id="KW-1185">Reference proteome</keyword>
<name>A0A7W9LP31_9ACTN</name>
<comment type="pathway">
    <text evidence="1">Cofactor biosynthesis; riboflavin biosynthesis.</text>
</comment>
<dbReference type="InterPro" id="IPR050765">
    <property type="entry name" value="Riboflavin_Biosynth_HTPR"/>
</dbReference>
<evidence type="ECO:0000313" key="6">
    <source>
        <dbReference type="Proteomes" id="UP000542813"/>
    </source>
</evidence>
<dbReference type="InterPro" id="IPR024072">
    <property type="entry name" value="DHFR-like_dom_sf"/>
</dbReference>
<dbReference type="EMBL" id="JACHMM010000001">
    <property type="protein sequence ID" value="MBB5790886.1"/>
    <property type="molecule type" value="Genomic_DNA"/>
</dbReference>
<evidence type="ECO:0000256" key="1">
    <source>
        <dbReference type="ARBA" id="ARBA00005104"/>
    </source>
</evidence>
<dbReference type="PANTHER" id="PTHR38011">
    <property type="entry name" value="DIHYDROFOLATE REDUCTASE FAMILY PROTEIN (AFU_ORTHOLOGUE AFUA_8G06820)"/>
    <property type="match status" value="1"/>
</dbReference>
<dbReference type="GO" id="GO:0009231">
    <property type="term" value="P:riboflavin biosynthetic process"/>
    <property type="evidence" value="ECO:0007669"/>
    <property type="project" value="InterPro"/>
</dbReference>
<dbReference type="AlphaFoldDB" id="A0A7W9LP31"/>
<dbReference type="Pfam" id="PF01872">
    <property type="entry name" value="RibD_C"/>
    <property type="match status" value="1"/>
</dbReference>
<comment type="caution">
    <text evidence="5">The sequence shown here is derived from an EMBL/GenBank/DDBJ whole genome shotgun (WGS) entry which is preliminary data.</text>
</comment>
<evidence type="ECO:0000313" key="5">
    <source>
        <dbReference type="EMBL" id="MBB5790886.1"/>
    </source>
</evidence>
<keyword evidence="3" id="KW-0560">Oxidoreductase</keyword>
<accession>A0A7W9LP31</accession>
<dbReference type="Proteomes" id="UP000542813">
    <property type="component" value="Unassembled WGS sequence"/>
</dbReference>